<proteinExistence type="predicted"/>
<protein>
    <submittedName>
        <fullName evidence="1">Uncharacterized protein</fullName>
    </submittedName>
</protein>
<organism evidence="1 2">
    <name type="scientific">Artomyces pyxidatus</name>
    <dbReference type="NCBI Taxonomy" id="48021"/>
    <lineage>
        <taxon>Eukaryota</taxon>
        <taxon>Fungi</taxon>
        <taxon>Dikarya</taxon>
        <taxon>Basidiomycota</taxon>
        <taxon>Agaricomycotina</taxon>
        <taxon>Agaricomycetes</taxon>
        <taxon>Russulales</taxon>
        <taxon>Auriscalpiaceae</taxon>
        <taxon>Artomyces</taxon>
    </lineage>
</organism>
<name>A0ACB8TJD0_9AGAM</name>
<evidence type="ECO:0000313" key="1">
    <source>
        <dbReference type="EMBL" id="KAI0068505.1"/>
    </source>
</evidence>
<dbReference type="Proteomes" id="UP000814140">
    <property type="component" value="Unassembled WGS sequence"/>
</dbReference>
<gene>
    <name evidence="1" type="ORF">BV25DRAFT_1986108</name>
</gene>
<reference evidence="1" key="1">
    <citation type="submission" date="2021-03" db="EMBL/GenBank/DDBJ databases">
        <authorList>
            <consortium name="DOE Joint Genome Institute"/>
            <person name="Ahrendt S."/>
            <person name="Looney B.P."/>
            <person name="Miyauchi S."/>
            <person name="Morin E."/>
            <person name="Drula E."/>
            <person name="Courty P.E."/>
            <person name="Chicoki N."/>
            <person name="Fauchery L."/>
            <person name="Kohler A."/>
            <person name="Kuo A."/>
            <person name="Labutti K."/>
            <person name="Pangilinan J."/>
            <person name="Lipzen A."/>
            <person name="Riley R."/>
            <person name="Andreopoulos W."/>
            <person name="He G."/>
            <person name="Johnson J."/>
            <person name="Barry K.W."/>
            <person name="Grigoriev I.V."/>
            <person name="Nagy L."/>
            <person name="Hibbett D."/>
            <person name="Henrissat B."/>
            <person name="Matheny P.B."/>
            <person name="Labbe J."/>
            <person name="Martin F."/>
        </authorList>
    </citation>
    <scope>NUCLEOTIDE SEQUENCE</scope>
    <source>
        <strain evidence="1">HHB10654</strain>
    </source>
</reference>
<accession>A0ACB8TJD0</accession>
<sequence length="662" mass="73901">MDVDNIPNEYFLRFPPFPAAPEGVTIIPFKDFKPAGIRVPMDDMEDDDVERDGLGVPTVPLRVKHNTDDQEKKKRKKKKNGAPPVSVAPGKPKTWWEIWEELEDVRKNHYDPNASRVDRLFQAAHDFKEGRSWPGPSSGLFNLWDQFRLYIGLLHHPVIQRKAAPEAGSDDSEDEEPPARETTVFVPPPPPAPGADGSTQPPQQKKRRRLFRAIGSAYDDAEQQEEEEGLTFEDKLVAHTEEKDIRMENFLNDPETSIKIFFSSYFRDRGLIWSEPRCTSMPILISFFLRYLLRSRVLPEREHEKPLRRALEVVELAQKELPITFVMGRTLADKFSEGCQQCWSSPQPGWELPTTNSADAGASEAKDEPSRDSMDEPDLKRVKLDKAVQDGSSVPKSETTSDPIAEALKSGGAVLINSSVDAPAPTIVPIINGQPSEADGVGWANAKDNAWGDPDQTIPWGDGDAPDAPSVWDTQLPSLFPLLGPTALPLTHTSGVVERSTRRIVSLHPPLAPRVLPLAVGGASAVEEELERRFARVVLAPWPPPEDAERSDVIPPEILPTSRGAVVEKGKEAVPDEAVKMHDPYKDEISLLVLPEHLDIFIVGMGLGATWTEMVRVPDAEGKKGKKGKNSKKRDVPKYWYMEQLMHQLPSYHTEMLAKVKY</sequence>
<dbReference type="EMBL" id="MU277187">
    <property type="protein sequence ID" value="KAI0068505.1"/>
    <property type="molecule type" value="Genomic_DNA"/>
</dbReference>
<comment type="caution">
    <text evidence="1">The sequence shown here is derived from an EMBL/GenBank/DDBJ whole genome shotgun (WGS) entry which is preliminary data.</text>
</comment>
<evidence type="ECO:0000313" key="2">
    <source>
        <dbReference type="Proteomes" id="UP000814140"/>
    </source>
</evidence>
<keyword evidence="2" id="KW-1185">Reference proteome</keyword>
<reference evidence="1" key="2">
    <citation type="journal article" date="2022" name="New Phytol.">
        <title>Evolutionary transition to the ectomycorrhizal habit in the genomes of a hyperdiverse lineage of mushroom-forming fungi.</title>
        <authorList>
            <person name="Looney B."/>
            <person name="Miyauchi S."/>
            <person name="Morin E."/>
            <person name="Drula E."/>
            <person name="Courty P.E."/>
            <person name="Kohler A."/>
            <person name="Kuo A."/>
            <person name="LaButti K."/>
            <person name="Pangilinan J."/>
            <person name="Lipzen A."/>
            <person name="Riley R."/>
            <person name="Andreopoulos W."/>
            <person name="He G."/>
            <person name="Johnson J."/>
            <person name="Nolan M."/>
            <person name="Tritt A."/>
            <person name="Barry K.W."/>
            <person name="Grigoriev I.V."/>
            <person name="Nagy L.G."/>
            <person name="Hibbett D."/>
            <person name="Henrissat B."/>
            <person name="Matheny P.B."/>
            <person name="Labbe J."/>
            <person name="Martin F.M."/>
        </authorList>
    </citation>
    <scope>NUCLEOTIDE SEQUENCE</scope>
    <source>
        <strain evidence="1">HHB10654</strain>
    </source>
</reference>